<dbReference type="Proteomes" id="UP000287651">
    <property type="component" value="Unassembled WGS sequence"/>
</dbReference>
<protein>
    <submittedName>
        <fullName evidence="2">Uncharacterized protein</fullName>
    </submittedName>
</protein>
<name>A0A426YQY2_ENSVE</name>
<sequence>MVNAKRRIEEEESSKGRRPGADDIDASSRLPLLSNSYYRDVLGEYGAFFALANRIDRVHKNAWIGFQSWRASARKVRIDLWQCLYC</sequence>
<proteinExistence type="predicted"/>
<feature type="compositionally biased region" description="Basic and acidic residues" evidence="1">
    <location>
        <begin position="1"/>
        <end position="21"/>
    </location>
</feature>
<organism evidence="2 3">
    <name type="scientific">Ensete ventricosum</name>
    <name type="common">Abyssinian banana</name>
    <name type="synonym">Musa ensete</name>
    <dbReference type="NCBI Taxonomy" id="4639"/>
    <lineage>
        <taxon>Eukaryota</taxon>
        <taxon>Viridiplantae</taxon>
        <taxon>Streptophyta</taxon>
        <taxon>Embryophyta</taxon>
        <taxon>Tracheophyta</taxon>
        <taxon>Spermatophyta</taxon>
        <taxon>Magnoliopsida</taxon>
        <taxon>Liliopsida</taxon>
        <taxon>Zingiberales</taxon>
        <taxon>Musaceae</taxon>
        <taxon>Ensete</taxon>
    </lineage>
</organism>
<evidence type="ECO:0000313" key="2">
    <source>
        <dbReference type="EMBL" id="RRT54128.1"/>
    </source>
</evidence>
<dbReference type="PANTHER" id="PTHR46635:SF1">
    <property type="entry name" value="GLYCOSYL TRANSFERASE FAMILY 1 PROTEIN"/>
    <property type="match status" value="1"/>
</dbReference>
<evidence type="ECO:0000256" key="1">
    <source>
        <dbReference type="SAM" id="MobiDB-lite"/>
    </source>
</evidence>
<dbReference type="PANTHER" id="PTHR46635">
    <property type="entry name" value="GLYCOSYL TRANSFERASE FAMILY 1 PROTEIN"/>
    <property type="match status" value="1"/>
</dbReference>
<comment type="caution">
    <text evidence="2">The sequence shown here is derived from an EMBL/GenBank/DDBJ whole genome shotgun (WGS) entry which is preliminary data.</text>
</comment>
<gene>
    <name evidence="2" type="ORF">B296_00025267</name>
</gene>
<evidence type="ECO:0000313" key="3">
    <source>
        <dbReference type="Proteomes" id="UP000287651"/>
    </source>
</evidence>
<accession>A0A426YQY2</accession>
<dbReference type="AlphaFoldDB" id="A0A426YQY2"/>
<dbReference type="EMBL" id="AMZH03010769">
    <property type="protein sequence ID" value="RRT54128.1"/>
    <property type="molecule type" value="Genomic_DNA"/>
</dbReference>
<feature type="region of interest" description="Disordered" evidence="1">
    <location>
        <begin position="1"/>
        <end position="27"/>
    </location>
</feature>
<reference evidence="2 3" key="1">
    <citation type="journal article" date="2014" name="Agronomy (Basel)">
        <title>A Draft Genome Sequence for Ensete ventricosum, the Drought-Tolerant Tree Against Hunger.</title>
        <authorList>
            <person name="Harrison J."/>
            <person name="Moore K.A."/>
            <person name="Paszkiewicz K."/>
            <person name="Jones T."/>
            <person name="Grant M."/>
            <person name="Ambacheew D."/>
            <person name="Muzemil S."/>
            <person name="Studholme D.J."/>
        </authorList>
    </citation>
    <scope>NUCLEOTIDE SEQUENCE [LARGE SCALE GENOMIC DNA]</scope>
</reference>